<dbReference type="Proteomes" id="UP001281147">
    <property type="component" value="Unassembled WGS sequence"/>
</dbReference>
<name>A0ACC3N2M4_9PEZI</name>
<reference evidence="1" key="1">
    <citation type="submission" date="2023-07" db="EMBL/GenBank/DDBJ databases">
        <title>Black Yeasts Isolated from many extreme environments.</title>
        <authorList>
            <person name="Coleine C."/>
            <person name="Stajich J.E."/>
            <person name="Selbmann L."/>
        </authorList>
    </citation>
    <scope>NUCLEOTIDE SEQUENCE</scope>
    <source>
        <strain evidence="1">CCFEE 5714</strain>
    </source>
</reference>
<organism evidence="1 2">
    <name type="scientific">Vermiconidia calcicola</name>
    <dbReference type="NCBI Taxonomy" id="1690605"/>
    <lineage>
        <taxon>Eukaryota</taxon>
        <taxon>Fungi</taxon>
        <taxon>Dikarya</taxon>
        <taxon>Ascomycota</taxon>
        <taxon>Pezizomycotina</taxon>
        <taxon>Dothideomycetes</taxon>
        <taxon>Dothideomycetidae</taxon>
        <taxon>Mycosphaerellales</taxon>
        <taxon>Extremaceae</taxon>
        <taxon>Vermiconidia</taxon>
    </lineage>
</organism>
<evidence type="ECO:0000313" key="2">
    <source>
        <dbReference type="Proteomes" id="UP001281147"/>
    </source>
</evidence>
<accession>A0ACC3N2M4</accession>
<sequence>MATMTALQAPVQAPSNPFTTLPLETNQNIASLIEYDTDLCSFRLICRTTNDAVDADSCSFWRRRFLEHFERPVGESSLWKGVEGNLRFRNEYKKRRGCLKNGARFVSGETRRERECLEVVRGLVVDSFSEHNPTDNDGSEDKIYESINMTHLLRFLRVNNILNIFEPPKKKPSRFTTSTRRTDRSSTTPQQPSLLLRTLQVLGAPMLLSFEPHLLNRHYAYPDSQILVYSTATTHPIFHGCYGLDVNMEFVLHNLNFWKYHMLREAEATLFYAFQDLEDYERPRWWDGKLGQAGVLGRKWKGSYAYVNREEIVAVRAGRGEDEQIQDEFAGEDQAFTFQDMQLQLVDDSPWPEVFERHLSSLNGPRGRGAFTRAQTRTTPANEIAHLKHRSFRFEGEGQDVTEQFLASGWLNALPKQSGIPGWQRMTMMKYFEDEESGVVDEGALWAYEGVVVPGGNVVVGRWWCPNEGVEGGEVYSGPFLLSCVDGPGDGVQGGEGEGGA</sequence>
<gene>
    <name evidence="1" type="ORF">LTR37_011218</name>
</gene>
<proteinExistence type="predicted"/>
<evidence type="ECO:0000313" key="1">
    <source>
        <dbReference type="EMBL" id="KAK3708888.1"/>
    </source>
</evidence>
<keyword evidence="2" id="KW-1185">Reference proteome</keyword>
<protein>
    <submittedName>
        <fullName evidence="1">Uncharacterized protein</fullName>
    </submittedName>
</protein>
<dbReference type="EMBL" id="JAUTXU010000097">
    <property type="protein sequence ID" value="KAK3708888.1"/>
    <property type="molecule type" value="Genomic_DNA"/>
</dbReference>
<comment type="caution">
    <text evidence="1">The sequence shown here is derived from an EMBL/GenBank/DDBJ whole genome shotgun (WGS) entry which is preliminary data.</text>
</comment>